<dbReference type="VEuPathDB" id="TriTrypDB:ECC02_006550"/>
<evidence type="ECO:0000313" key="2">
    <source>
        <dbReference type="Proteomes" id="UP000583944"/>
    </source>
</evidence>
<name>A0A7J6Y1B2_TRYCR</name>
<proteinExistence type="predicted"/>
<dbReference type="AlphaFoldDB" id="A0A7J6Y1B2"/>
<evidence type="ECO:0000313" key="1">
    <source>
        <dbReference type="EMBL" id="KAF5220482.1"/>
    </source>
</evidence>
<accession>A0A7J6Y1B2</accession>
<protein>
    <submittedName>
        <fullName evidence="1">Uncharacterized protein</fullName>
    </submittedName>
</protein>
<comment type="caution">
    <text evidence="1">The sequence shown here is derived from an EMBL/GenBank/DDBJ whole genome shotgun (WGS) entry which is preliminary data.</text>
</comment>
<reference evidence="1 2" key="1">
    <citation type="journal article" date="2019" name="Genome Biol. Evol.">
        <title>Nanopore Sequencing Significantly Improves Genome Assembly of the Protozoan Parasite Trypanosoma cruzi.</title>
        <authorList>
            <person name="Diaz-Viraque F."/>
            <person name="Pita S."/>
            <person name="Greif G."/>
            <person name="de Souza R.C.M."/>
            <person name="Iraola G."/>
            <person name="Robello C."/>
        </authorList>
    </citation>
    <scope>NUCLEOTIDE SEQUENCE [LARGE SCALE GENOMIC DNA]</scope>
    <source>
        <strain evidence="1 2">Berenice</strain>
    </source>
</reference>
<dbReference type="Proteomes" id="UP000583944">
    <property type="component" value="Unassembled WGS sequence"/>
</dbReference>
<dbReference type="EMBL" id="JABDHM010000051">
    <property type="protein sequence ID" value="KAF5220482.1"/>
    <property type="molecule type" value="Genomic_DNA"/>
</dbReference>
<gene>
    <name evidence="1" type="ORF">ECC02_006550</name>
</gene>
<organism evidence="1 2">
    <name type="scientific">Trypanosoma cruzi</name>
    <dbReference type="NCBI Taxonomy" id="5693"/>
    <lineage>
        <taxon>Eukaryota</taxon>
        <taxon>Discoba</taxon>
        <taxon>Euglenozoa</taxon>
        <taxon>Kinetoplastea</taxon>
        <taxon>Metakinetoplastina</taxon>
        <taxon>Trypanosomatida</taxon>
        <taxon>Trypanosomatidae</taxon>
        <taxon>Trypanosoma</taxon>
        <taxon>Schizotrypanum</taxon>
    </lineage>
</organism>
<sequence>MPRINSMILPLTASLSGTPSSVTDAGGDEEEFAICGFRMIEHVFSIPFCSFNVFTSSFSGNSVSTSVVVCSWPGRTSSVNNSSSCSSKTVSDSTHCEELTVELLCICSSKATVFRNVPIFGSGGGVSDFCFSVAGWNPCGGHEAVDKTDCSGESDGVVMHGAVNTDGVVGREQKRRSRTLRRAALNSGSSLSSMSFRFKDFRMTCFFFNSESVMSITDDCTERDAFASCRLRAAGASDFLLEFPLPRLLPPCNNFS</sequence>